<dbReference type="RefSeq" id="XP_056526104.1">
    <property type="nucleotide sequence ID" value="XM_056660938.1"/>
</dbReference>
<protein>
    <submittedName>
        <fullName evidence="2">Uncharacterized protein</fullName>
    </submittedName>
</protein>
<dbReference type="OrthoDB" id="5424692at2759"/>
<dbReference type="Proteomes" id="UP001149079">
    <property type="component" value="Unassembled WGS sequence"/>
</dbReference>
<dbReference type="EMBL" id="JAPQKL010000001">
    <property type="protein sequence ID" value="KAJ5145630.1"/>
    <property type="molecule type" value="Genomic_DNA"/>
</dbReference>
<keyword evidence="3" id="KW-1185">Reference proteome</keyword>
<reference evidence="2" key="1">
    <citation type="submission" date="2022-11" db="EMBL/GenBank/DDBJ databases">
        <authorList>
            <person name="Petersen C."/>
        </authorList>
    </citation>
    <scope>NUCLEOTIDE SEQUENCE</scope>
    <source>
        <strain evidence="2">IBT 22155</strain>
    </source>
</reference>
<feature type="region of interest" description="Disordered" evidence="1">
    <location>
        <begin position="96"/>
        <end position="118"/>
    </location>
</feature>
<accession>A0A9W9LB78</accession>
<dbReference type="GeneID" id="81400108"/>
<comment type="caution">
    <text evidence="2">The sequence shown here is derived from an EMBL/GenBank/DDBJ whole genome shotgun (WGS) entry which is preliminary data.</text>
</comment>
<feature type="compositionally biased region" description="Basic and acidic residues" evidence="1">
    <location>
        <begin position="96"/>
        <end position="112"/>
    </location>
</feature>
<evidence type="ECO:0000313" key="2">
    <source>
        <dbReference type="EMBL" id="KAJ5145630.1"/>
    </source>
</evidence>
<evidence type="ECO:0000313" key="3">
    <source>
        <dbReference type="Proteomes" id="UP001149079"/>
    </source>
</evidence>
<name>A0A9W9LB78_9EURO</name>
<sequence length="156" mass="17304">MDWDRRSILPDLTTEEVKVIVQRREITVLLLVDMMSVTGVHHHELGALLDNEPTHGYRHRAEGMGVHEVGPHYHIGAAHVLLPRQGILVPHPMKEGDLHQEGSRPEEMIGSDHRHRPKTGALSRHTVIIGHGMRPVLATATGGHLTRLLGTKSSDP</sequence>
<dbReference type="AlphaFoldDB" id="A0A9W9LB78"/>
<proteinExistence type="predicted"/>
<gene>
    <name evidence="2" type="ORF">N7515_000194</name>
</gene>
<organism evidence="2 3">
    <name type="scientific">Penicillium bovifimosum</name>
    <dbReference type="NCBI Taxonomy" id="126998"/>
    <lineage>
        <taxon>Eukaryota</taxon>
        <taxon>Fungi</taxon>
        <taxon>Dikarya</taxon>
        <taxon>Ascomycota</taxon>
        <taxon>Pezizomycotina</taxon>
        <taxon>Eurotiomycetes</taxon>
        <taxon>Eurotiomycetidae</taxon>
        <taxon>Eurotiales</taxon>
        <taxon>Aspergillaceae</taxon>
        <taxon>Penicillium</taxon>
    </lineage>
</organism>
<evidence type="ECO:0000256" key="1">
    <source>
        <dbReference type="SAM" id="MobiDB-lite"/>
    </source>
</evidence>
<reference evidence="2" key="2">
    <citation type="journal article" date="2023" name="IMA Fungus">
        <title>Comparative genomic study of the Penicillium genus elucidates a diverse pangenome and 15 lateral gene transfer events.</title>
        <authorList>
            <person name="Petersen C."/>
            <person name="Sorensen T."/>
            <person name="Nielsen M.R."/>
            <person name="Sondergaard T.E."/>
            <person name="Sorensen J.L."/>
            <person name="Fitzpatrick D.A."/>
            <person name="Frisvad J.C."/>
            <person name="Nielsen K.L."/>
        </authorList>
    </citation>
    <scope>NUCLEOTIDE SEQUENCE</scope>
    <source>
        <strain evidence="2">IBT 22155</strain>
    </source>
</reference>